<evidence type="ECO:0000313" key="3">
    <source>
        <dbReference type="Proteomes" id="UP000199167"/>
    </source>
</evidence>
<feature type="signal peptide" evidence="1">
    <location>
        <begin position="1"/>
        <end position="24"/>
    </location>
</feature>
<dbReference type="STRING" id="364200.SAMN04488515_2731"/>
<protein>
    <recommendedName>
        <fullName evidence="4">Pre-peptidase C-terminal domain-containing protein</fullName>
    </recommendedName>
</protein>
<proteinExistence type="predicted"/>
<keyword evidence="1" id="KW-0732">Signal</keyword>
<sequence length="410" mass="42804">MDFIAPKPLALSVALIGVAMPAVAQEACGGLGANGQWIGGNESASDITTSDNYREQMALVLSGNQYVSLFSVSAPTAVRIEAAGRGAGDPLIDVIDPDGNIILSDDDSGGNSAARAEVELDPGTYCMSLSSFDGAPMTAFVRIGRPEQEPLTEGVSVTSNTGSEDIMPVNEDGSCRDATALGALSGALTATASVDTTPYWSFTLETPTAVSITASNEDADPVVTLYDADENYITENDDYDGLNSRIDQSEPLAAGDYCVQVAALNDTSLPIDLEITEYDPDAALAALYDRGEVAPPLDGSVAIENLGTLENRLRKDAQISTSATWYSIDLSQGGLLLVEAIAAGSDGDPWVAVFDDLGRQVAMNDDYGDGLDSLVTARVNSGTYLVAVKQVGGSSQGLIRMVFERYIPAP</sequence>
<accession>A0A1I0RIA4</accession>
<dbReference type="AlphaFoldDB" id="A0A1I0RIA4"/>
<dbReference type="SUPFAM" id="SSF89260">
    <property type="entry name" value="Collagen-binding domain"/>
    <property type="match status" value="1"/>
</dbReference>
<evidence type="ECO:0008006" key="4">
    <source>
        <dbReference type="Google" id="ProtNLM"/>
    </source>
</evidence>
<dbReference type="Proteomes" id="UP000199167">
    <property type="component" value="Unassembled WGS sequence"/>
</dbReference>
<name>A0A1I0RIA4_9RHOB</name>
<dbReference type="EMBL" id="FOIZ01000002">
    <property type="protein sequence ID" value="SEW40671.1"/>
    <property type="molecule type" value="Genomic_DNA"/>
</dbReference>
<keyword evidence="3" id="KW-1185">Reference proteome</keyword>
<gene>
    <name evidence="2" type="ORF">SAMN04488515_2731</name>
</gene>
<organism evidence="2 3">
    <name type="scientific">Cognatiyoonia koreensis</name>
    <dbReference type="NCBI Taxonomy" id="364200"/>
    <lineage>
        <taxon>Bacteria</taxon>
        <taxon>Pseudomonadati</taxon>
        <taxon>Pseudomonadota</taxon>
        <taxon>Alphaproteobacteria</taxon>
        <taxon>Rhodobacterales</taxon>
        <taxon>Paracoccaceae</taxon>
        <taxon>Cognatiyoonia</taxon>
    </lineage>
</organism>
<dbReference type="OrthoDB" id="7848279at2"/>
<evidence type="ECO:0000313" key="2">
    <source>
        <dbReference type="EMBL" id="SEW40671.1"/>
    </source>
</evidence>
<evidence type="ECO:0000256" key="1">
    <source>
        <dbReference type="SAM" id="SignalP"/>
    </source>
</evidence>
<dbReference type="Gene3D" id="2.60.120.380">
    <property type="match status" value="3"/>
</dbReference>
<dbReference type="NCBIfam" id="NF038127">
    <property type="entry name" value="FDP_fam"/>
    <property type="match status" value="1"/>
</dbReference>
<reference evidence="2 3" key="1">
    <citation type="submission" date="2016-10" db="EMBL/GenBank/DDBJ databases">
        <authorList>
            <person name="de Groot N.N."/>
        </authorList>
    </citation>
    <scope>NUCLEOTIDE SEQUENCE [LARGE SCALE GENOMIC DNA]</scope>
    <source>
        <strain evidence="2 3">DSM 17925</strain>
    </source>
</reference>
<feature type="chain" id="PRO_5011543139" description="Pre-peptidase C-terminal domain-containing protein" evidence="1">
    <location>
        <begin position="25"/>
        <end position="410"/>
    </location>
</feature>
<dbReference type="RefSeq" id="WP_089995812.1">
    <property type="nucleotide sequence ID" value="NZ_FOIZ01000002.1"/>
</dbReference>